<evidence type="ECO:0000256" key="2">
    <source>
        <dbReference type="SAM" id="MobiDB-lite"/>
    </source>
</evidence>
<evidence type="ECO:0000256" key="1">
    <source>
        <dbReference type="PIRSR" id="PIRSR012565-1"/>
    </source>
</evidence>
<dbReference type="OrthoDB" id="1650379at2"/>
<feature type="compositionally biased region" description="Basic and acidic residues" evidence="2">
    <location>
        <begin position="231"/>
        <end position="245"/>
    </location>
</feature>
<feature type="compositionally biased region" description="Basic and acidic residues" evidence="2">
    <location>
        <begin position="165"/>
        <end position="182"/>
    </location>
</feature>
<evidence type="ECO:0000313" key="3">
    <source>
        <dbReference type="EMBL" id="OJF72039.1"/>
    </source>
</evidence>
<evidence type="ECO:0000313" key="4">
    <source>
        <dbReference type="Proteomes" id="UP000182015"/>
    </source>
</evidence>
<feature type="compositionally biased region" description="Basic residues" evidence="2">
    <location>
        <begin position="126"/>
        <end position="141"/>
    </location>
</feature>
<protein>
    <submittedName>
        <fullName evidence="3">Transcriptional regulator</fullName>
    </submittedName>
</protein>
<dbReference type="Gene3D" id="3.50.4.20">
    <property type="match status" value="1"/>
</dbReference>
<dbReference type="Pfam" id="PF06265">
    <property type="entry name" value="YutD-like"/>
    <property type="match status" value="1"/>
</dbReference>
<reference evidence="4" key="1">
    <citation type="submission" date="2016-06" db="EMBL/GenBank/DDBJ databases">
        <authorList>
            <person name="de Vries S.P.W."/>
            <person name="Hadjirin N.F."/>
            <person name="Lay E.M."/>
            <person name="Zadoks R.N."/>
            <person name="Peacock S.J."/>
            <person name="Parkhill J."/>
            <person name="Grant A.J."/>
            <person name="Mcdougall S."/>
            <person name="Holmes M.A."/>
        </authorList>
    </citation>
    <scope>NUCLEOTIDE SEQUENCE [LARGE SCALE GENOMIC DNA]</scope>
    <source>
        <strain evidence="4">NZ1587</strain>
    </source>
</reference>
<keyword evidence="1" id="KW-1015">Disulfide bond</keyword>
<accession>A0A1L8MMS3</accession>
<dbReference type="Proteomes" id="UP000182015">
    <property type="component" value="Unassembled WGS sequence"/>
</dbReference>
<comment type="caution">
    <text evidence="3">The sequence shown here is derived from an EMBL/GenBank/DDBJ whole genome shotgun (WGS) entry which is preliminary data.</text>
</comment>
<sequence>MKKEISPEMYNYNKFPGPEFVAFDTVVKSDNLTFSLLENEKDAFDATAFSQRFTEILLKYDYIVGDWGNEQLRLKGFYKDSNEVRKSSRISRLEDYIKEFCNFGCAYFVLENPEPVEIKFEEERAPRRRKNIRSSNSKRRSQTADNAKTRFNNKDSLNASPKQSQEQRSRSKMKSKDKEGFKARPKGKPKMNPRVKEDEKASQNFTSKKRRSPQKPRPKKENSAASSKAEASNDHFIIRKKDTNS</sequence>
<proteinExistence type="predicted"/>
<organism evidence="3 4">
    <name type="scientific">Streptococcus bovimastitidis</name>
    <dbReference type="NCBI Taxonomy" id="1856638"/>
    <lineage>
        <taxon>Bacteria</taxon>
        <taxon>Bacillati</taxon>
        <taxon>Bacillota</taxon>
        <taxon>Bacilli</taxon>
        <taxon>Lactobacillales</taxon>
        <taxon>Streptococcaceae</taxon>
        <taxon>Streptococcus</taxon>
    </lineage>
</organism>
<feature type="compositionally biased region" description="Basic residues" evidence="2">
    <location>
        <begin position="207"/>
        <end position="218"/>
    </location>
</feature>
<name>A0A1L8MMS3_9STRE</name>
<dbReference type="PIRSF" id="PIRSF012565">
    <property type="entry name" value="DUF1027"/>
    <property type="match status" value="1"/>
</dbReference>
<feature type="disulfide bond" evidence="1">
    <location>
        <begin position="101"/>
        <end position="105"/>
    </location>
</feature>
<dbReference type="RefSeq" id="WP_071792676.1">
    <property type="nucleotide sequence ID" value="NZ_LZDD01000001.1"/>
</dbReference>
<keyword evidence="4" id="KW-1185">Reference proteome</keyword>
<feature type="compositionally biased region" description="Basic residues" evidence="2">
    <location>
        <begin position="183"/>
        <end position="193"/>
    </location>
</feature>
<gene>
    <name evidence="3" type="ORF">A9Q68_00415</name>
</gene>
<dbReference type="EMBL" id="LZDD01000001">
    <property type="protein sequence ID" value="OJF72039.1"/>
    <property type="molecule type" value="Genomic_DNA"/>
</dbReference>
<dbReference type="AlphaFoldDB" id="A0A1L8MMS3"/>
<dbReference type="InterPro" id="IPR009370">
    <property type="entry name" value="YutD-like"/>
</dbReference>
<feature type="compositionally biased region" description="Polar residues" evidence="2">
    <location>
        <begin position="143"/>
        <end position="164"/>
    </location>
</feature>
<feature type="region of interest" description="Disordered" evidence="2">
    <location>
        <begin position="121"/>
        <end position="245"/>
    </location>
</feature>
<dbReference type="STRING" id="1856638.A9Q68_00415"/>
<dbReference type="InterPro" id="IPR038141">
    <property type="entry name" value="YutD-like_sf"/>
</dbReference>